<keyword evidence="1" id="KW-1133">Transmembrane helix</keyword>
<dbReference type="Proteomes" id="UP000001311">
    <property type="component" value="Chromosome"/>
</dbReference>
<dbReference type="InterPro" id="IPR007172">
    <property type="entry name" value="DUF374"/>
</dbReference>
<feature type="domain" description="DUF374" evidence="2">
    <location>
        <begin position="74"/>
        <end position="138"/>
    </location>
</feature>
<name>A8F0J2_RICM5</name>
<gene>
    <name evidence="3" type="ordered locus">RMA_0126</name>
</gene>
<protein>
    <recommendedName>
        <fullName evidence="2">DUF374 domain-containing protein</fullName>
    </recommendedName>
</protein>
<evidence type="ECO:0000313" key="3">
    <source>
        <dbReference type="EMBL" id="ABV84428.1"/>
    </source>
</evidence>
<evidence type="ECO:0000259" key="2">
    <source>
        <dbReference type="Pfam" id="PF04028"/>
    </source>
</evidence>
<evidence type="ECO:0000256" key="1">
    <source>
        <dbReference type="SAM" id="Phobius"/>
    </source>
</evidence>
<keyword evidence="1" id="KW-0812">Transmembrane</keyword>
<dbReference type="EMBL" id="CP000683">
    <property type="protein sequence ID" value="ABV84428.1"/>
    <property type="molecule type" value="Genomic_DNA"/>
</dbReference>
<feature type="transmembrane region" description="Helical" evidence="1">
    <location>
        <begin position="15"/>
        <end position="35"/>
    </location>
</feature>
<dbReference type="HOGENOM" id="CLU_086327_1_1_5"/>
<organism evidence="3 4">
    <name type="scientific">Rickettsia massiliae (strain Mtu5)</name>
    <dbReference type="NCBI Taxonomy" id="416276"/>
    <lineage>
        <taxon>Bacteria</taxon>
        <taxon>Pseudomonadati</taxon>
        <taxon>Pseudomonadota</taxon>
        <taxon>Alphaproteobacteria</taxon>
        <taxon>Rickettsiales</taxon>
        <taxon>Rickettsiaceae</taxon>
        <taxon>Rickettsieae</taxon>
        <taxon>Rickettsia</taxon>
        <taxon>spotted fever group</taxon>
    </lineage>
</organism>
<dbReference type="KEGG" id="rms:RMA_0126"/>
<dbReference type="AlphaFoldDB" id="A8F0J2"/>
<dbReference type="CDD" id="cd07983">
    <property type="entry name" value="LPLAT_DUF374-like"/>
    <property type="match status" value="1"/>
</dbReference>
<sequence>MMRKVFKKFLKNNKYVLSIITILLYWYLRFVYFTSKQKFIFYDNGNKEKFLNEQGVIFAFWHNMLALSPAMFIGHRNIYALISPHLDGKILNDLVGKFGCRVIVGSTNKNPIGALRNIIGKLSQGANIIVTPDGPKGPVYKVNSGITEIAYRYNTKLIPIVSSTSRCFRLKSWDKLIIPLPFGTIKIIVGSPLELTNDKIQNHISLEKQLASLTESLKKRCYYIML</sequence>
<evidence type="ECO:0000313" key="4">
    <source>
        <dbReference type="Proteomes" id="UP000001311"/>
    </source>
</evidence>
<accession>A8F0J2</accession>
<proteinExistence type="predicted"/>
<reference evidence="3 4" key="1">
    <citation type="journal article" date="2007" name="Genome Res.">
        <title>Lateral gene transfer between obligate intracellular bacteria: evidence from the Rickettsia massiliae genome.</title>
        <authorList>
            <person name="Blanc G."/>
            <person name="Ogata H."/>
            <person name="Robert C."/>
            <person name="Audic S."/>
            <person name="Claverie J.-M."/>
            <person name="Raoult D."/>
        </authorList>
    </citation>
    <scope>NUCLEOTIDE SEQUENCE [LARGE SCALE GENOMIC DNA]</scope>
    <source>
        <strain evidence="4">Mtu5</strain>
    </source>
</reference>
<keyword evidence="4" id="KW-1185">Reference proteome</keyword>
<keyword evidence="1" id="KW-0472">Membrane</keyword>
<dbReference type="Pfam" id="PF04028">
    <property type="entry name" value="DUF374"/>
    <property type="match status" value="1"/>
</dbReference>